<dbReference type="SUPFAM" id="SSF57625">
    <property type="entry name" value="Invertebrate chitin-binding proteins"/>
    <property type="match status" value="2"/>
</dbReference>
<evidence type="ECO:0000256" key="6">
    <source>
        <dbReference type="SAM" id="SignalP"/>
    </source>
</evidence>
<dbReference type="OrthoDB" id="6020543at2759"/>
<dbReference type="PANTHER" id="PTHR23301:SF0">
    <property type="entry name" value="CHITIN-BINDING TYPE-2 DOMAIN-CONTAINING PROTEIN-RELATED"/>
    <property type="match status" value="1"/>
</dbReference>
<dbReference type="InterPro" id="IPR002557">
    <property type="entry name" value="Chitin-bd_dom"/>
</dbReference>
<dbReference type="InterPro" id="IPR051940">
    <property type="entry name" value="Chitin_bind-dev_reg"/>
</dbReference>
<dbReference type="OMA" id="CKSYGVC"/>
<dbReference type="GO" id="GO:0005576">
    <property type="term" value="C:extracellular region"/>
    <property type="evidence" value="ECO:0007669"/>
    <property type="project" value="InterPro"/>
</dbReference>
<keyword evidence="2 6" id="KW-0732">Signal</keyword>
<dbReference type="GO" id="GO:0008061">
    <property type="term" value="F:chitin binding"/>
    <property type="evidence" value="ECO:0007669"/>
    <property type="project" value="UniProtKB-KW"/>
</dbReference>
<accession>A0A8W8KDW5</accession>
<dbReference type="AlphaFoldDB" id="A0A8W8KDW5"/>
<dbReference type="Pfam" id="PF01607">
    <property type="entry name" value="CBM_14"/>
    <property type="match status" value="2"/>
</dbReference>
<name>A0A8W8KDW5_MAGGI</name>
<dbReference type="PROSITE" id="PS50940">
    <property type="entry name" value="CHIT_BIND_II"/>
    <property type="match status" value="2"/>
</dbReference>
<evidence type="ECO:0000259" key="7">
    <source>
        <dbReference type="PROSITE" id="PS50940"/>
    </source>
</evidence>
<feature type="domain" description="Chitin-binding type-2" evidence="7">
    <location>
        <begin position="17"/>
        <end position="73"/>
    </location>
</feature>
<keyword evidence="5" id="KW-0325">Glycoprotein</keyword>
<dbReference type="EnsemblMetazoa" id="G23473.4">
    <property type="protein sequence ID" value="G23473.4:cds"/>
    <property type="gene ID" value="G23473"/>
</dbReference>
<evidence type="ECO:0000256" key="4">
    <source>
        <dbReference type="ARBA" id="ARBA00023157"/>
    </source>
</evidence>
<sequence>MLTLVLTFLSVPLFVFGLDCSGLPDGNYELGCKSYGVCTGGAVKLVNCDPGQVYDDNSGSCADPSSVTGICSQRRDCSNKADGLYADTENHCKTYYTCYNGEFKGHNFCSKVTVFDEVQQTCNWPGAVDPPCGTKGQATTSATG</sequence>
<keyword evidence="3" id="KW-0677">Repeat</keyword>
<organism evidence="8 9">
    <name type="scientific">Magallana gigas</name>
    <name type="common">Pacific oyster</name>
    <name type="synonym">Crassostrea gigas</name>
    <dbReference type="NCBI Taxonomy" id="29159"/>
    <lineage>
        <taxon>Eukaryota</taxon>
        <taxon>Metazoa</taxon>
        <taxon>Spiralia</taxon>
        <taxon>Lophotrochozoa</taxon>
        <taxon>Mollusca</taxon>
        <taxon>Bivalvia</taxon>
        <taxon>Autobranchia</taxon>
        <taxon>Pteriomorphia</taxon>
        <taxon>Ostreida</taxon>
        <taxon>Ostreoidea</taxon>
        <taxon>Ostreidae</taxon>
        <taxon>Magallana</taxon>
    </lineage>
</organism>
<keyword evidence="1" id="KW-0147">Chitin-binding</keyword>
<dbReference type="Proteomes" id="UP000005408">
    <property type="component" value="Unassembled WGS sequence"/>
</dbReference>
<dbReference type="PANTHER" id="PTHR23301">
    <property type="entry name" value="CHITIN BINDING PERITROPHIN-A"/>
    <property type="match status" value="1"/>
</dbReference>
<evidence type="ECO:0000313" key="9">
    <source>
        <dbReference type="Proteomes" id="UP000005408"/>
    </source>
</evidence>
<dbReference type="InterPro" id="IPR036508">
    <property type="entry name" value="Chitin-bd_dom_sf"/>
</dbReference>
<evidence type="ECO:0000256" key="1">
    <source>
        <dbReference type="ARBA" id="ARBA00022669"/>
    </source>
</evidence>
<keyword evidence="9" id="KW-1185">Reference proteome</keyword>
<feature type="chain" id="PRO_5042431275" description="Chitin-binding type-2 domain-containing protein" evidence="6">
    <location>
        <begin position="18"/>
        <end position="144"/>
    </location>
</feature>
<evidence type="ECO:0000256" key="2">
    <source>
        <dbReference type="ARBA" id="ARBA00022729"/>
    </source>
</evidence>
<dbReference type="SMART" id="SM00494">
    <property type="entry name" value="ChtBD2"/>
    <property type="match status" value="2"/>
</dbReference>
<evidence type="ECO:0000256" key="5">
    <source>
        <dbReference type="ARBA" id="ARBA00023180"/>
    </source>
</evidence>
<keyword evidence="4" id="KW-1015">Disulfide bond</keyword>
<evidence type="ECO:0000256" key="3">
    <source>
        <dbReference type="ARBA" id="ARBA00022737"/>
    </source>
</evidence>
<feature type="signal peptide" evidence="6">
    <location>
        <begin position="1"/>
        <end position="17"/>
    </location>
</feature>
<proteinExistence type="predicted"/>
<reference evidence="8" key="1">
    <citation type="submission" date="2022-08" db="UniProtKB">
        <authorList>
            <consortium name="EnsemblMetazoa"/>
        </authorList>
    </citation>
    <scope>IDENTIFICATION</scope>
    <source>
        <strain evidence="8">05x7-T-G4-1.051#20</strain>
    </source>
</reference>
<dbReference type="EnsemblMetazoa" id="G23473.2">
    <property type="protein sequence ID" value="G23473.2:cds"/>
    <property type="gene ID" value="G23473"/>
</dbReference>
<feature type="domain" description="Chitin-binding type-2" evidence="7">
    <location>
        <begin position="74"/>
        <end position="134"/>
    </location>
</feature>
<evidence type="ECO:0000313" key="8">
    <source>
        <dbReference type="EnsemblMetazoa" id="G23473.2:cds"/>
    </source>
</evidence>
<dbReference type="Gene3D" id="2.170.140.10">
    <property type="entry name" value="Chitin binding domain"/>
    <property type="match status" value="1"/>
</dbReference>
<protein>
    <recommendedName>
        <fullName evidence="7">Chitin-binding type-2 domain-containing protein</fullName>
    </recommendedName>
</protein>